<dbReference type="AlphaFoldDB" id="A0A9P1E7C4"/>
<dbReference type="Proteomes" id="UP001152484">
    <property type="component" value="Unassembled WGS sequence"/>
</dbReference>
<dbReference type="OrthoDB" id="1269219at2759"/>
<comment type="caution">
    <text evidence="2">The sequence shown here is derived from an EMBL/GenBank/DDBJ whole genome shotgun (WGS) entry which is preliminary data.</text>
</comment>
<sequence length="92" mass="10582">MAGKSQKIVTHPLNIESTKLRHSKLFSKFVWRSFLIFNLALGAFLFSRPVKREASSKGIKPTSKDTTISTEELFFFRPEPEIVQEPVTKEQK</sequence>
<proteinExistence type="predicted"/>
<dbReference type="EMBL" id="CAMAPE010000017">
    <property type="protein sequence ID" value="CAH9083926.1"/>
    <property type="molecule type" value="Genomic_DNA"/>
</dbReference>
<evidence type="ECO:0000313" key="3">
    <source>
        <dbReference type="Proteomes" id="UP001152484"/>
    </source>
</evidence>
<gene>
    <name evidence="2" type="ORF">CEURO_LOCUS8802</name>
</gene>
<organism evidence="2 3">
    <name type="scientific">Cuscuta europaea</name>
    <name type="common">European dodder</name>
    <dbReference type="NCBI Taxonomy" id="41803"/>
    <lineage>
        <taxon>Eukaryota</taxon>
        <taxon>Viridiplantae</taxon>
        <taxon>Streptophyta</taxon>
        <taxon>Embryophyta</taxon>
        <taxon>Tracheophyta</taxon>
        <taxon>Spermatophyta</taxon>
        <taxon>Magnoliopsida</taxon>
        <taxon>eudicotyledons</taxon>
        <taxon>Gunneridae</taxon>
        <taxon>Pentapetalae</taxon>
        <taxon>asterids</taxon>
        <taxon>lamiids</taxon>
        <taxon>Solanales</taxon>
        <taxon>Convolvulaceae</taxon>
        <taxon>Cuscuteae</taxon>
        <taxon>Cuscuta</taxon>
        <taxon>Cuscuta subgen. Cuscuta</taxon>
    </lineage>
</organism>
<evidence type="ECO:0000313" key="2">
    <source>
        <dbReference type="EMBL" id="CAH9083926.1"/>
    </source>
</evidence>
<keyword evidence="1" id="KW-0812">Transmembrane</keyword>
<feature type="transmembrane region" description="Helical" evidence="1">
    <location>
        <begin position="29"/>
        <end position="47"/>
    </location>
</feature>
<keyword evidence="3" id="KW-1185">Reference proteome</keyword>
<reference evidence="2" key="1">
    <citation type="submission" date="2022-07" db="EMBL/GenBank/DDBJ databases">
        <authorList>
            <person name="Macas J."/>
            <person name="Novak P."/>
            <person name="Neumann P."/>
        </authorList>
    </citation>
    <scope>NUCLEOTIDE SEQUENCE</scope>
</reference>
<protein>
    <submittedName>
        <fullName evidence="2">Uncharacterized protein</fullName>
    </submittedName>
</protein>
<keyword evidence="1" id="KW-1133">Transmembrane helix</keyword>
<name>A0A9P1E7C4_CUSEU</name>
<evidence type="ECO:0000256" key="1">
    <source>
        <dbReference type="SAM" id="Phobius"/>
    </source>
</evidence>
<accession>A0A9P1E7C4</accession>
<keyword evidence="1" id="KW-0472">Membrane</keyword>